<protein>
    <recommendedName>
        <fullName evidence="3">Alcohol acetyltransferase</fullName>
    </recommendedName>
</protein>
<dbReference type="RefSeq" id="WP_186858083.1">
    <property type="nucleotide sequence ID" value="NZ_JACOON010000005.1"/>
</dbReference>
<dbReference type="Proteomes" id="UP000606889">
    <property type="component" value="Unassembled WGS sequence"/>
</dbReference>
<evidence type="ECO:0000313" key="1">
    <source>
        <dbReference type="EMBL" id="MBC5648573.1"/>
    </source>
</evidence>
<organism evidence="1 2">
    <name type="scientific">Christensenella tenuis</name>
    <dbReference type="NCBI Taxonomy" id="2763033"/>
    <lineage>
        <taxon>Bacteria</taxon>
        <taxon>Bacillati</taxon>
        <taxon>Bacillota</taxon>
        <taxon>Clostridia</taxon>
        <taxon>Christensenellales</taxon>
        <taxon>Christensenellaceae</taxon>
        <taxon>Christensenella</taxon>
    </lineage>
</organism>
<comment type="caution">
    <text evidence="1">The sequence shown here is derived from an EMBL/GenBank/DDBJ whole genome shotgun (WGS) entry which is preliminary data.</text>
</comment>
<proteinExistence type="predicted"/>
<evidence type="ECO:0000313" key="2">
    <source>
        <dbReference type="Proteomes" id="UP000606889"/>
    </source>
</evidence>
<reference evidence="1 2" key="1">
    <citation type="submission" date="2020-08" db="EMBL/GenBank/DDBJ databases">
        <title>Genome public.</title>
        <authorList>
            <person name="Liu C."/>
            <person name="Sun Q."/>
        </authorList>
    </citation>
    <scope>NUCLEOTIDE SEQUENCE [LARGE SCALE GENOMIC DNA]</scope>
    <source>
        <strain evidence="1 2">NSJ-35</strain>
    </source>
</reference>
<name>A0ABR7EFM3_9FIRM</name>
<sequence>MLERITTMLKTNDNPALALDANGKVYLYGSHLSCGCVPRFTVRLDRRVDGAALCKAADETLGRFPQMAVGLAHDKSNYFYIPIDLPAPVFPGDGTEVRTMGTDDTNGYLFCITYEGDTIRADWFHSLADGLGFLVFLKSLLYHYFRILGLPVEPGDIRTSDTEFEAEEAEDAVMKIDLAQPNEYPRFPAFRVPGVTTDGNPEDTVVQIRLPFSKLHGVVKEYQASPVTFICPLFSSAVHEKYCAPEEERPVIASIPVNLRPYFPSKTTRCFIAGAGIPYDRKMAGLPFEDILKIEKGLLDFQTQAAELAADAKKTAVETLELLDADLPLEEKCRLVRTSIEQTSGQATYVITNMGRVDLPPSMEPYIEEIYPCLPTAINPFTLAIVSYRGELVINVAQRSSETDVCERFVEILNTLEIPAEISKISSFHTMHYNG</sequence>
<evidence type="ECO:0008006" key="3">
    <source>
        <dbReference type="Google" id="ProtNLM"/>
    </source>
</evidence>
<keyword evidence="2" id="KW-1185">Reference proteome</keyword>
<dbReference type="EMBL" id="JACOON010000005">
    <property type="protein sequence ID" value="MBC5648573.1"/>
    <property type="molecule type" value="Genomic_DNA"/>
</dbReference>
<gene>
    <name evidence="1" type="ORF">H8S18_09510</name>
</gene>
<accession>A0ABR7EFM3</accession>